<dbReference type="Gramene" id="ERN07647">
    <property type="protein sequence ID" value="ERN07647"/>
    <property type="gene ID" value="AMTR_s00155p00013140"/>
</dbReference>
<dbReference type="HOGENOM" id="CLU_1483956_0_0_1"/>
<protein>
    <recommendedName>
        <fullName evidence="6">Sulfhydryl oxidase</fullName>
        <ecNumber evidence="6">1.8.3.2</ecNumber>
    </recommendedName>
</protein>
<dbReference type="AlphaFoldDB" id="W1PCJ4"/>
<dbReference type="PROSITE" id="PS51324">
    <property type="entry name" value="ERV_ALR"/>
    <property type="match status" value="1"/>
</dbReference>
<dbReference type="EMBL" id="KI393623">
    <property type="protein sequence ID" value="ERN07647.1"/>
    <property type="molecule type" value="Genomic_DNA"/>
</dbReference>
<evidence type="ECO:0000259" key="8">
    <source>
        <dbReference type="PROSITE" id="PS51324"/>
    </source>
</evidence>
<evidence type="ECO:0000256" key="5">
    <source>
        <dbReference type="ARBA" id="ARBA00023157"/>
    </source>
</evidence>
<dbReference type="Pfam" id="PF04777">
    <property type="entry name" value="Evr1_Alr"/>
    <property type="match status" value="1"/>
</dbReference>
<feature type="region of interest" description="Disordered" evidence="7">
    <location>
        <begin position="38"/>
        <end position="57"/>
    </location>
</feature>
<name>W1PCJ4_AMBTC</name>
<evidence type="ECO:0000256" key="7">
    <source>
        <dbReference type="SAM" id="MobiDB-lite"/>
    </source>
</evidence>
<dbReference type="GO" id="GO:0016971">
    <property type="term" value="F:flavin-dependent sulfhydryl oxidase activity"/>
    <property type="evidence" value="ECO:0000318"/>
    <property type="project" value="GO_Central"/>
</dbReference>
<dbReference type="Gene3D" id="1.20.120.310">
    <property type="entry name" value="ERV/ALR sulfhydryl oxidase domain"/>
    <property type="match status" value="1"/>
</dbReference>
<evidence type="ECO:0000256" key="6">
    <source>
        <dbReference type="RuleBase" id="RU371123"/>
    </source>
</evidence>
<dbReference type="GO" id="GO:0050660">
    <property type="term" value="F:flavin adenine dinucleotide binding"/>
    <property type="evidence" value="ECO:0000318"/>
    <property type="project" value="GO_Central"/>
</dbReference>
<comment type="catalytic activity">
    <reaction evidence="6">
        <text>2 R'C(R)SH + O2 = R'C(R)S-S(R)CR' + H2O2</text>
        <dbReference type="Rhea" id="RHEA:17357"/>
        <dbReference type="ChEBI" id="CHEBI:15379"/>
        <dbReference type="ChEBI" id="CHEBI:16240"/>
        <dbReference type="ChEBI" id="CHEBI:16520"/>
        <dbReference type="ChEBI" id="CHEBI:17412"/>
        <dbReference type="EC" id="1.8.3.2"/>
    </reaction>
</comment>
<feature type="domain" description="ERV/ALR sulfhydryl oxidase" evidence="8">
    <location>
        <begin position="74"/>
        <end position="170"/>
    </location>
</feature>
<dbReference type="GO" id="GO:0005739">
    <property type="term" value="C:mitochondrion"/>
    <property type="evidence" value="ECO:0000318"/>
    <property type="project" value="GO_Central"/>
</dbReference>
<evidence type="ECO:0000313" key="9">
    <source>
        <dbReference type="EMBL" id="ERN07647.1"/>
    </source>
</evidence>
<dbReference type="InterPro" id="IPR039799">
    <property type="entry name" value="ALR/ERV"/>
</dbReference>
<sequence length="182" mass="20760">MAKSPSDSFFQTVENLGQCLQSHLSNFLQRIDSHRKSDPSLSFNQEKLSSSSSATVADDPINLPPLLVKQDQSAKPSTKEEVGRATWTLLHTIAAQLPERPTKQQKRDVKELFQWEWVVPSQSACTPPKPHVMSKPPEVLLEFFWPMYKMTLDNHLSCVKITREPLHCCYMERGSQEEHSDP</sequence>
<dbReference type="PANTHER" id="PTHR12645:SF0">
    <property type="entry name" value="FAD-LINKED SULFHYDRYL OXIDASE ALR"/>
    <property type="match status" value="1"/>
</dbReference>
<evidence type="ECO:0000256" key="3">
    <source>
        <dbReference type="ARBA" id="ARBA00022827"/>
    </source>
</evidence>
<dbReference type="EC" id="1.8.3.2" evidence="6"/>
<dbReference type="OMA" id="AICKTCE"/>
<proteinExistence type="predicted"/>
<evidence type="ECO:0000256" key="1">
    <source>
        <dbReference type="ARBA" id="ARBA00001974"/>
    </source>
</evidence>
<dbReference type="Proteomes" id="UP000017836">
    <property type="component" value="Unassembled WGS sequence"/>
</dbReference>
<keyword evidence="3 6" id="KW-0274">FAD</keyword>
<evidence type="ECO:0000256" key="2">
    <source>
        <dbReference type="ARBA" id="ARBA00022630"/>
    </source>
</evidence>
<gene>
    <name evidence="9" type="ORF">AMTR_s00155p00013140</name>
</gene>
<evidence type="ECO:0000256" key="4">
    <source>
        <dbReference type="ARBA" id="ARBA00023002"/>
    </source>
</evidence>
<dbReference type="SUPFAM" id="SSF69000">
    <property type="entry name" value="FAD-dependent thiol oxidase"/>
    <property type="match status" value="1"/>
</dbReference>
<dbReference type="eggNOG" id="KOG3355">
    <property type="taxonomic scope" value="Eukaryota"/>
</dbReference>
<feature type="compositionally biased region" description="Polar residues" evidence="7">
    <location>
        <begin position="39"/>
        <end position="55"/>
    </location>
</feature>
<evidence type="ECO:0000313" key="10">
    <source>
        <dbReference type="Proteomes" id="UP000017836"/>
    </source>
</evidence>
<keyword evidence="4 6" id="KW-0560">Oxidoreductase</keyword>
<reference evidence="10" key="1">
    <citation type="journal article" date="2013" name="Science">
        <title>The Amborella genome and the evolution of flowering plants.</title>
        <authorList>
            <consortium name="Amborella Genome Project"/>
        </authorList>
    </citation>
    <scope>NUCLEOTIDE SEQUENCE [LARGE SCALE GENOMIC DNA]</scope>
</reference>
<dbReference type="InterPro" id="IPR036774">
    <property type="entry name" value="ERV/ALR_sulphydryl_oxid_sf"/>
</dbReference>
<accession>W1PCJ4</accession>
<keyword evidence="5" id="KW-1015">Disulfide bond</keyword>
<dbReference type="PANTHER" id="PTHR12645">
    <property type="entry name" value="ALR/ERV"/>
    <property type="match status" value="1"/>
</dbReference>
<comment type="cofactor">
    <cofactor evidence="1 6">
        <name>FAD</name>
        <dbReference type="ChEBI" id="CHEBI:57692"/>
    </cofactor>
</comment>
<keyword evidence="10" id="KW-1185">Reference proteome</keyword>
<keyword evidence="2 6" id="KW-0285">Flavoprotein</keyword>
<dbReference type="STRING" id="13333.W1PCJ4"/>
<organism evidence="9 10">
    <name type="scientific">Amborella trichopoda</name>
    <dbReference type="NCBI Taxonomy" id="13333"/>
    <lineage>
        <taxon>Eukaryota</taxon>
        <taxon>Viridiplantae</taxon>
        <taxon>Streptophyta</taxon>
        <taxon>Embryophyta</taxon>
        <taxon>Tracheophyta</taxon>
        <taxon>Spermatophyta</taxon>
        <taxon>Magnoliopsida</taxon>
        <taxon>Amborellales</taxon>
        <taxon>Amborellaceae</taxon>
        <taxon>Amborella</taxon>
    </lineage>
</organism>
<dbReference type="InterPro" id="IPR017905">
    <property type="entry name" value="ERV/ALR_sulphydryl_oxidase"/>
</dbReference>